<dbReference type="CDD" id="cd01011">
    <property type="entry name" value="nicotinamidase"/>
    <property type="match status" value="1"/>
</dbReference>
<evidence type="ECO:0000256" key="6">
    <source>
        <dbReference type="ARBA" id="ARBA00039017"/>
    </source>
</evidence>
<name>A0A1T5EJV9_9SPHI</name>
<dbReference type="Gene3D" id="3.40.50.850">
    <property type="entry name" value="Isochorismatase-like"/>
    <property type="match status" value="1"/>
</dbReference>
<evidence type="ECO:0000256" key="1">
    <source>
        <dbReference type="ARBA" id="ARBA00006336"/>
    </source>
</evidence>
<evidence type="ECO:0000313" key="10">
    <source>
        <dbReference type="EMBL" id="SKB84125.1"/>
    </source>
</evidence>
<evidence type="ECO:0000313" key="11">
    <source>
        <dbReference type="Proteomes" id="UP000190541"/>
    </source>
</evidence>
<dbReference type="EMBL" id="FUYS01000010">
    <property type="protein sequence ID" value="SKB84125.1"/>
    <property type="molecule type" value="Genomic_DNA"/>
</dbReference>
<feature type="domain" description="Isochorismatase-like" evidence="9">
    <location>
        <begin position="3"/>
        <end position="180"/>
    </location>
</feature>
<dbReference type="InterPro" id="IPR052347">
    <property type="entry name" value="Isochorismatase_Nicotinamidase"/>
</dbReference>
<dbReference type="InterPro" id="IPR036380">
    <property type="entry name" value="Isochorismatase-like_sf"/>
</dbReference>
<evidence type="ECO:0000256" key="8">
    <source>
        <dbReference type="ARBA" id="ARBA00072277"/>
    </source>
</evidence>
<sequence>MRALIIVDIQHDFLPGGALAVPRGNEIVPLVNRIQQDFDVVVATQDWHPAGHKSFASAHPGRNPFESIDLEGLEQTLWPDHCVQDTAGAQLSDALDTRRVEAIFRKGTELSIDSYSGFFDNGKRKNTGLAGYLHDKGVTDVAVCGLAADYCVYFTAMDALQLGFGTSIVADAVRPIDEAGYIAKQATFLEHGGRLLDASA</sequence>
<accession>A0A1T5EJV9</accession>
<dbReference type="NCBIfam" id="NF008623">
    <property type="entry name" value="PRK11609.1"/>
    <property type="match status" value="1"/>
</dbReference>
<gene>
    <name evidence="10" type="ORF">SAMN05660226_03345</name>
</gene>
<dbReference type="Pfam" id="PF00857">
    <property type="entry name" value="Isochorismatase"/>
    <property type="match status" value="1"/>
</dbReference>
<protein>
    <recommendedName>
        <fullName evidence="8">Nicotinamidase</fullName>
        <ecNumber evidence="6">3.5.1.19</ecNumber>
    </recommendedName>
    <alternativeName>
        <fullName evidence="7">Nicotinamide deamidase</fullName>
    </alternativeName>
</protein>
<dbReference type="PANTHER" id="PTHR11080">
    <property type="entry name" value="PYRAZINAMIDASE/NICOTINAMIDASE"/>
    <property type="match status" value="1"/>
</dbReference>
<dbReference type="OrthoDB" id="9791276at2"/>
<dbReference type="InterPro" id="IPR000868">
    <property type="entry name" value="Isochorismatase-like_dom"/>
</dbReference>
<comment type="similarity">
    <text evidence="1">Belongs to the isochorismatase family.</text>
</comment>
<comment type="pathway">
    <text evidence="5">Cofactor biosynthesis; nicotinate biosynthesis; nicotinate from nicotinamide: step 1/1.</text>
</comment>
<evidence type="ECO:0000259" key="9">
    <source>
        <dbReference type="Pfam" id="PF00857"/>
    </source>
</evidence>
<dbReference type="GO" id="GO:0008936">
    <property type="term" value="F:nicotinamidase activity"/>
    <property type="evidence" value="ECO:0007669"/>
    <property type="project" value="UniProtKB-EC"/>
</dbReference>
<dbReference type="RefSeq" id="WP_079717997.1">
    <property type="nucleotide sequence ID" value="NZ_FUYS01000010.1"/>
</dbReference>
<dbReference type="STRING" id="623280.SAMN05660226_03345"/>
<dbReference type="AlphaFoldDB" id="A0A1T5EJV9"/>
<dbReference type="Proteomes" id="UP000190541">
    <property type="component" value="Unassembled WGS sequence"/>
</dbReference>
<dbReference type="GO" id="GO:0019363">
    <property type="term" value="P:pyridine nucleotide biosynthetic process"/>
    <property type="evidence" value="ECO:0007669"/>
    <property type="project" value="UniProtKB-KW"/>
</dbReference>
<proteinExistence type="inferred from homology"/>
<dbReference type="SUPFAM" id="SSF52499">
    <property type="entry name" value="Isochorismatase-like hydrolases"/>
    <property type="match status" value="1"/>
</dbReference>
<evidence type="ECO:0000256" key="7">
    <source>
        <dbReference type="ARBA" id="ARBA00043224"/>
    </source>
</evidence>
<reference evidence="10 11" key="1">
    <citation type="submission" date="2017-02" db="EMBL/GenBank/DDBJ databases">
        <authorList>
            <person name="Peterson S.W."/>
        </authorList>
    </citation>
    <scope>NUCLEOTIDE SEQUENCE [LARGE SCALE GENOMIC DNA]</scope>
    <source>
        <strain evidence="10 11">DSM 22899</strain>
    </source>
</reference>
<keyword evidence="3" id="KW-0479">Metal-binding</keyword>
<evidence type="ECO:0000256" key="5">
    <source>
        <dbReference type="ARBA" id="ARBA00037900"/>
    </source>
</evidence>
<keyword evidence="11" id="KW-1185">Reference proteome</keyword>
<keyword evidence="4" id="KW-0378">Hydrolase</keyword>
<dbReference type="FunFam" id="3.40.50.850:FF:000006">
    <property type="entry name" value="Bifunctional pyrazinamidase/nicotinamidase"/>
    <property type="match status" value="1"/>
</dbReference>
<keyword evidence="2" id="KW-0662">Pyridine nucleotide biosynthesis</keyword>
<organism evidence="10 11">
    <name type="scientific">Parapedobacter luteus</name>
    <dbReference type="NCBI Taxonomy" id="623280"/>
    <lineage>
        <taxon>Bacteria</taxon>
        <taxon>Pseudomonadati</taxon>
        <taxon>Bacteroidota</taxon>
        <taxon>Sphingobacteriia</taxon>
        <taxon>Sphingobacteriales</taxon>
        <taxon>Sphingobacteriaceae</taxon>
        <taxon>Parapedobacter</taxon>
    </lineage>
</organism>
<dbReference type="GO" id="GO:0046872">
    <property type="term" value="F:metal ion binding"/>
    <property type="evidence" value="ECO:0007669"/>
    <property type="project" value="UniProtKB-KW"/>
</dbReference>
<evidence type="ECO:0000256" key="2">
    <source>
        <dbReference type="ARBA" id="ARBA00022642"/>
    </source>
</evidence>
<evidence type="ECO:0000256" key="4">
    <source>
        <dbReference type="ARBA" id="ARBA00022801"/>
    </source>
</evidence>
<evidence type="ECO:0000256" key="3">
    <source>
        <dbReference type="ARBA" id="ARBA00022723"/>
    </source>
</evidence>
<dbReference type="PANTHER" id="PTHR11080:SF2">
    <property type="entry name" value="LD05707P"/>
    <property type="match status" value="1"/>
</dbReference>
<dbReference type="EC" id="3.5.1.19" evidence="6"/>